<gene>
    <name evidence="8" type="ORF">NMOB1V02_LOCUS1129</name>
</gene>
<dbReference type="Gene3D" id="1.20.1730.10">
    <property type="entry name" value="Sodium/glucose cotransporter"/>
    <property type="match status" value="1"/>
</dbReference>
<evidence type="ECO:0000256" key="1">
    <source>
        <dbReference type="ARBA" id="ARBA00004141"/>
    </source>
</evidence>
<evidence type="ECO:0000256" key="6">
    <source>
        <dbReference type="RuleBase" id="RU362091"/>
    </source>
</evidence>
<organism evidence="8">
    <name type="scientific">Notodromas monacha</name>
    <dbReference type="NCBI Taxonomy" id="399045"/>
    <lineage>
        <taxon>Eukaryota</taxon>
        <taxon>Metazoa</taxon>
        <taxon>Ecdysozoa</taxon>
        <taxon>Arthropoda</taxon>
        <taxon>Crustacea</taxon>
        <taxon>Oligostraca</taxon>
        <taxon>Ostracoda</taxon>
        <taxon>Podocopa</taxon>
        <taxon>Podocopida</taxon>
        <taxon>Cypridocopina</taxon>
        <taxon>Cypridoidea</taxon>
        <taxon>Cyprididae</taxon>
        <taxon>Notodromas</taxon>
    </lineage>
</organism>
<dbReference type="GO" id="GO:0005412">
    <property type="term" value="F:D-glucose:sodium symporter activity"/>
    <property type="evidence" value="ECO:0007669"/>
    <property type="project" value="TreeGrafter"/>
</dbReference>
<keyword evidence="5 7" id="KW-0472">Membrane</keyword>
<dbReference type="PANTHER" id="PTHR11819:SF195">
    <property type="entry name" value="SODIUM_GLUCOSE COTRANSPORTER 4"/>
    <property type="match status" value="1"/>
</dbReference>
<dbReference type="NCBIfam" id="TIGR00813">
    <property type="entry name" value="sss"/>
    <property type="match status" value="1"/>
</dbReference>
<keyword evidence="4 7" id="KW-1133">Transmembrane helix</keyword>
<dbReference type="EMBL" id="CAJPEX010000108">
    <property type="protein sequence ID" value="CAG0913382.1"/>
    <property type="molecule type" value="Genomic_DNA"/>
</dbReference>
<dbReference type="PROSITE" id="PS50283">
    <property type="entry name" value="NA_SOLUT_SYMP_3"/>
    <property type="match status" value="1"/>
</dbReference>
<keyword evidence="9" id="KW-1185">Reference proteome</keyword>
<dbReference type="InterPro" id="IPR001734">
    <property type="entry name" value="Na/solute_symporter"/>
</dbReference>
<dbReference type="AlphaFoldDB" id="A0A7R9G9W6"/>
<feature type="transmembrane region" description="Helical" evidence="7">
    <location>
        <begin position="301"/>
        <end position="322"/>
    </location>
</feature>
<sequence length="629" mass="69429">MSGVSGTNLHWSDILVIVGYFVGILAVGLYSARKSKGDSISGYFLASKNMHWIPVGASLFASNIGSGHFIGLAGSAAASGIAISVFELNAMFVLIILGWVFVPVYMASGVYTMPEYLRKRFGRQRIRIYLSVLALILYVFTKISADLYAGAIFIEESLGWNLYASVVLLLAIAALFTISGGLTAVIWTDFAQTILMIIGAFILMFITFDRVNGYERLTQDFFFAEPDPEFASFNNATNESCGKVPDYAMHFFRDPTPGASDLPWTGLVFGLTISAVWYWCSDQVIVQRALAAKSMVHAKSGCIMAGYLKFLPLFLLVFPGMAARVLYPNEIGCASPEACLEFCGNTRGCTNVAYPRLVVRLMPAGLRGMMLSVMMAALMSSLTSIFNSASTIFTLDIYQRIREKASEVDAKSAMVLDFDKEVFLICFLSLFSRVFVLVLVGVSIVWIPVIQASKDSQLFNYIQSITSFLSPPICAVYVLAIAWDRITEPLYRLTFGTRYSKKPRIDLDELEEEENKKKKAATEKTPIQDAEIAMKAKAAMSFEEQPAAEEGASEYPPMSIGRRILNTVCGVDTRDMNKGQGMPIDTRTREEKAEDAAKFMEEPVFWSRVVNINALLCIACGGFVFGYYG</sequence>
<dbReference type="OrthoDB" id="6132759at2759"/>
<proteinExistence type="inferred from homology"/>
<feature type="transmembrane region" description="Helical" evidence="7">
    <location>
        <begin position="128"/>
        <end position="154"/>
    </location>
</feature>
<dbReference type="EMBL" id="OA882145">
    <property type="protein sequence ID" value="CAD7273230.1"/>
    <property type="molecule type" value="Genomic_DNA"/>
</dbReference>
<feature type="transmembrane region" description="Helical" evidence="7">
    <location>
        <begin position="190"/>
        <end position="208"/>
    </location>
</feature>
<feature type="transmembrane region" description="Helical" evidence="7">
    <location>
        <begin position="461"/>
        <end position="483"/>
    </location>
</feature>
<comment type="similarity">
    <text evidence="2 6">Belongs to the sodium:solute symporter (SSF) (TC 2.A.21) family.</text>
</comment>
<evidence type="ECO:0000256" key="7">
    <source>
        <dbReference type="SAM" id="Phobius"/>
    </source>
</evidence>
<evidence type="ECO:0000256" key="5">
    <source>
        <dbReference type="ARBA" id="ARBA00023136"/>
    </source>
</evidence>
<name>A0A7R9G9W6_9CRUS</name>
<dbReference type="InterPro" id="IPR038377">
    <property type="entry name" value="Na/Glc_symporter_sf"/>
</dbReference>
<evidence type="ECO:0000256" key="3">
    <source>
        <dbReference type="ARBA" id="ARBA00022692"/>
    </source>
</evidence>
<keyword evidence="3 7" id="KW-0812">Transmembrane</keyword>
<feature type="transmembrane region" description="Helical" evidence="7">
    <location>
        <begin position="14"/>
        <end position="32"/>
    </location>
</feature>
<evidence type="ECO:0000313" key="8">
    <source>
        <dbReference type="EMBL" id="CAD7273230.1"/>
    </source>
</evidence>
<protein>
    <recommendedName>
        <fullName evidence="10">Sodium/glucose cotransporter</fullName>
    </recommendedName>
</protein>
<evidence type="ECO:0000256" key="2">
    <source>
        <dbReference type="ARBA" id="ARBA00006434"/>
    </source>
</evidence>
<feature type="transmembrane region" description="Helical" evidence="7">
    <location>
        <begin position="262"/>
        <end position="280"/>
    </location>
</feature>
<accession>A0A7R9G9W6</accession>
<comment type="subcellular location">
    <subcellularLocation>
        <location evidence="1">Membrane</location>
        <topology evidence="1">Multi-pass membrane protein</topology>
    </subcellularLocation>
</comment>
<feature type="transmembrane region" description="Helical" evidence="7">
    <location>
        <begin position="609"/>
        <end position="628"/>
    </location>
</feature>
<feature type="transmembrane region" description="Helical" evidence="7">
    <location>
        <begin position="160"/>
        <end position="178"/>
    </location>
</feature>
<reference evidence="8" key="1">
    <citation type="submission" date="2020-11" db="EMBL/GenBank/DDBJ databases">
        <authorList>
            <person name="Tran Van P."/>
        </authorList>
    </citation>
    <scope>NUCLEOTIDE SEQUENCE</scope>
</reference>
<evidence type="ECO:0000313" key="9">
    <source>
        <dbReference type="Proteomes" id="UP000678499"/>
    </source>
</evidence>
<dbReference type="Proteomes" id="UP000678499">
    <property type="component" value="Unassembled WGS sequence"/>
</dbReference>
<feature type="transmembrane region" description="Helical" evidence="7">
    <location>
        <begin position="52"/>
        <end position="76"/>
    </location>
</feature>
<feature type="transmembrane region" description="Helical" evidence="7">
    <location>
        <begin position="422"/>
        <end position="449"/>
    </location>
</feature>
<dbReference type="PANTHER" id="PTHR11819">
    <property type="entry name" value="SOLUTE CARRIER FAMILY 5"/>
    <property type="match status" value="1"/>
</dbReference>
<feature type="transmembrane region" description="Helical" evidence="7">
    <location>
        <begin position="369"/>
        <end position="395"/>
    </location>
</feature>
<dbReference type="GO" id="GO:0005886">
    <property type="term" value="C:plasma membrane"/>
    <property type="evidence" value="ECO:0007669"/>
    <property type="project" value="TreeGrafter"/>
</dbReference>
<evidence type="ECO:0008006" key="10">
    <source>
        <dbReference type="Google" id="ProtNLM"/>
    </source>
</evidence>
<evidence type="ECO:0000256" key="4">
    <source>
        <dbReference type="ARBA" id="ARBA00022989"/>
    </source>
</evidence>
<feature type="transmembrane region" description="Helical" evidence="7">
    <location>
        <begin position="88"/>
        <end position="107"/>
    </location>
</feature>
<dbReference type="Pfam" id="PF00474">
    <property type="entry name" value="SSF"/>
    <property type="match status" value="1"/>
</dbReference>